<dbReference type="AlphaFoldDB" id="A0A7Y9Z8F3"/>
<gene>
    <name evidence="2" type="ORF">BKA03_000640</name>
</gene>
<comment type="caution">
    <text evidence="2">The sequence shown here is derived from an EMBL/GenBank/DDBJ whole genome shotgun (WGS) entry which is preliminary data.</text>
</comment>
<protein>
    <submittedName>
        <fullName evidence="2">Putative NBD/HSP70 family sugar kinase</fullName>
    </submittedName>
</protein>
<organism evidence="2 3">
    <name type="scientific">Demequina lutea</name>
    <dbReference type="NCBI Taxonomy" id="431489"/>
    <lineage>
        <taxon>Bacteria</taxon>
        <taxon>Bacillati</taxon>
        <taxon>Actinomycetota</taxon>
        <taxon>Actinomycetes</taxon>
        <taxon>Micrococcales</taxon>
        <taxon>Demequinaceae</taxon>
        <taxon>Demequina</taxon>
    </lineage>
</organism>
<evidence type="ECO:0000256" key="1">
    <source>
        <dbReference type="SAM" id="MobiDB-lite"/>
    </source>
</evidence>
<dbReference type="GO" id="GO:0016301">
    <property type="term" value="F:kinase activity"/>
    <property type="evidence" value="ECO:0007669"/>
    <property type="project" value="UniProtKB-KW"/>
</dbReference>
<evidence type="ECO:0000313" key="2">
    <source>
        <dbReference type="EMBL" id="NYI40521.1"/>
    </source>
</evidence>
<keyword evidence="3" id="KW-1185">Reference proteome</keyword>
<evidence type="ECO:0000313" key="3">
    <source>
        <dbReference type="Proteomes" id="UP000547973"/>
    </source>
</evidence>
<feature type="region of interest" description="Disordered" evidence="1">
    <location>
        <begin position="33"/>
        <end position="60"/>
    </location>
</feature>
<keyword evidence="2" id="KW-0808">Transferase</keyword>
<keyword evidence="2" id="KW-0418">Kinase</keyword>
<sequence>MARYLGLGIGGTNVKTAVVEDGPGGSLQVIDTTSESTLADRGPQSVVERVERGASRRSAR</sequence>
<name>A0A7Y9Z8F3_9MICO</name>
<proteinExistence type="predicted"/>
<reference evidence="2 3" key="1">
    <citation type="submission" date="2020-07" db="EMBL/GenBank/DDBJ databases">
        <title>Sequencing the genomes of 1000 actinobacteria strains.</title>
        <authorList>
            <person name="Klenk H.-P."/>
        </authorList>
    </citation>
    <scope>NUCLEOTIDE SEQUENCE [LARGE SCALE GENOMIC DNA]</scope>
    <source>
        <strain evidence="2 3">DSM 19970</strain>
    </source>
</reference>
<dbReference type="Proteomes" id="UP000547973">
    <property type="component" value="Unassembled WGS sequence"/>
</dbReference>
<accession>A0A7Y9Z8F3</accession>
<dbReference type="RefSeq" id="WP_062076308.1">
    <property type="nucleotide sequence ID" value="NZ_BBRC01000031.1"/>
</dbReference>
<dbReference type="EMBL" id="JACBZO010000001">
    <property type="protein sequence ID" value="NYI40521.1"/>
    <property type="molecule type" value="Genomic_DNA"/>
</dbReference>